<evidence type="ECO:0000313" key="1">
    <source>
        <dbReference type="EMBL" id="JAE10545.1"/>
    </source>
</evidence>
<sequence length="16" mass="1791">MRMFFTFSAVSCSCSS</sequence>
<reference evidence="1" key="1">
    <citation type="submission" date="2014-09" db="EMBL/GenBank/DDBJ databases">
        <authorList>
            <person name="Magalhaes I.L.F."/>
            <person name="Oliveira U."/>
            <person name="Santos F.R."/>
            <person name="Vidigal T.H.D.A."/>
            <person name="Brescovit A.D."/>
            <person name="Santos A.J."/>
        </authorList>
    </citation>
    <scope>NUCLEOTIDE SEQUENCE</scope>
    <source>
        <tissue evidence="1">Shoot tissue taken approximately 20 cm above the soil surface</tissue>
    </source>
</reference>
<organism evidence="1">
    <name type="scientific">Arundo donax</name>
    <name type="common">Giant reed</name>
    <name type="synonym">Donax arundinaceus</name>
    <dbReference type="NCBI Taxonomy" id="35708"/>
    <lineage>
        <taxon>Eukaryota</taxon>
        <taxon>Viridiplantae</taxon>
        <taxon>Streptophyta</taxon>
        <taxon>Embryophyta</taxon>
        <taxon>Tracheophyta</taxon>
        <taxon>Spermatophyta</taxon>
        <taxon>Magnoliopsida</taxon>
        <taxon>Liliopsida</taxon>
        <taxon>Poales</taxon>
        <taxon>Poaceae</taxon>
        <taxon>PACMAD clade</taxon>
        <taxon>Arundinoideae</taxon>
        <taxon>Arundineae</taxon>
        <taxon>Arundo</taxon>
    </lineage>
</organism>
<reference evidence="1" key="2">
    <citation type="journal article" date="2015" name="Data Brief">
        <title>Shoot transcriptome of the giant reed, Arundo donax.</title>
        <authorList>
            <person name="Barrero R.A."/>
            <person name="Guerrero F.D."/>
            <person name="Moolhuijzen P."/>
            <person name="Goolsby J.A."/>
            <person name="Tidwell J."/>
            <person name="Bellgard S.E."/>
            <person name="Bellgard M.I."/>
        </authorList>
    </citation>
    <scope>NUCLEOTIDE SEQUENCE</scope>
    <source>
        <tissue evidence="1">Shoot tissue taken approximately 20 cm above the soil surface</tissue>
    </source>
</reference>
<protein>
    <submittedName>
        <fullName evidence="1">Uncharacterized protein</fullName>
    </submittedName>
</protein>
<dbReference type="AlphaFoldDB" id="A0A0A9FBY4"/>
<proteinExistence type="predicted"/>
<accession>A0A0A9FBY4</accession>
<dbReference type="EMBL" id="GBRH01187351">
    <property type="protein sequence ID" value="JAE10545.1"/>
    <property type="molecule type" value="Transcribed_RNA"/>
</dbReference>
<name>A0A0A9FBY4_ARUDO</name>